<proteinExistence type="predicted"/>
<organism evidence="3 4">
    <name type="scientific">Brachybacterium ginsengisoli</name>
    <dbReference type="NCBI Taxonomy" id="1331682"/>
    <lineage>
        <taxon>Bacteria</taxon>
        <taxon>Bacillati</taxon>
        <taxon>Actinomycetota</taxon>
        <taxon>Actinomycetes</taxon>
        <taxon>Micrococcales</taxon>
        <taxon>Dermabacteraceae</taxon>
        <taxon>Brachybacterium</taxon>
    </lineage>
</organism>
<dbReference type="PANTHER" id="PTHR43130">
    <property type="entry name" value="ARAC-FAMILY TRANSCRIPTIONAL REGULATOR"/>
    <property type="match status" value="1"/>
</dbReference>
<dbReference type="RefSeq" id="WP_096797881.1">
    <property type="nucleotide sequence ID" value="NZ_CP023564.1"/>
</dbReference>
<dbReference type="OrthoDB" id="3194870at2"/>
<dbReference type="AlphaFoldDB" id="A0A291GTD1"/>
<keyword evidence="4" id="KW-1185">Reference proteome</keyword>
<evidence type="ECO:0000259" key="2">
    <source>
        <dbReference type="Pfam" id="PF01965"/>
    </source>
</evidence>
<protein>
    <submittedName>
        <fullName evidence="3">AraC family transcriptional regulator</fullName>
    </submittedName>
</protein>
<feature type="compositionally biased region" description="Basic and acidic residues" evidence="1">
    <location>
        <begin position="211"/>
        <end position="226"/>
    </location>
</feature>
<dbReference type="InterPro" id="IPR002818">
    <property type="entry name" value="DJ-1/PfpI"/>
</dbReference>
<dbReference type="SUPFAM" id="SSF52317">
    <property type="entry name" value="Class I glutamine amidotransferase-like"/>
    <property type="match status" value="1"/>
</dbReference>
<dbReference type="InterPro" id="IPR029062">
    <property type="entry name" value="Class_I_gatase-like"/>
</dbReference>
<dbReference type="EMBL" id="CP023564">
    <property type="protein sequence ID" value="ATG53402.1"/>
    <property type="molecule type" value="Genomic_DNA"/>
</dbReference>
<dbReference type="PANTHER" id="PTHR43130:SF2">
    <property type="entry name" value="DJ-1_PFPI DOMAIN-CONTAINING PROTEIN"/>
    <property type="match status" value="1"/>
</dbReference>
<evidence type="ECO:0000313" key="3">
    <source>
        <dbReference type="EMBL" id="ATG53402.1"/>
    </source>
</evidence>
<feature type="domain" description="DJ-1/PfpI" evidence="2">
    <location>
        <begin position="5"/>
        <end position="164"/>
    </location>
</feature>
<dbReference type="KEGG" id="bgg:CFK41_00385"/>
<dbReference type="Gene3D" id="3.40.50.880">
    <property type="match status" value="1"/>
</dbReference>
<reference evidence="3 4" key="1">
    <citation type="journal article" date="2014" name="Int. J. Syst. Evol. Microbiol.">
        <title>Brachybacterium ginsengisoli sp. nov., isolated from soil of a ginseng field.</title>
        <authorList>
            <person name="Hoang V.A."/>
            <person name="Kim Y.J."/>
            <person name="Nguyen N.L."/>
            <person name="Yang D.C."/>
        </authorList>
    </citation>
    <scope>NUCLEOTIDE SEQUENCE [LARGE SCALE GENOMIC DNA]</scope>
    <source>
        <strain evidence="3 4">DCY80</strain>
    </source>
</reference>
<dbReference type="Pfam" id="PF01965">
    <property type="entry name" value="DJ-1_PfpI"/>
    <property type="match status" value="1"/>
</dbReference>
<dbReference type="InterPro" id="IPR052158">
    <property type="entry name" value="INH-QAR"/>
</dbReference>
<gene>
    <name evidence="3" type="ORF">CFK41_00385</name>
</gene>
<dbReference type="CDD" id="cd03139">
    <property type="entry name" value="GATase1_PfpI_2"/>
    <property type="match status" value="1"/>
</dbReference>
<sequence length="226" mass="24014">MTLDVVAVLFPNVTQLDLTGPVQVFSRLPGARVHLAWRDDAPVLTDVGFSIVPTVSFEDAPQADVLLVPGGQGAFDLLEDESALDFVRRQARGAQCVTSVCTGAFVLGAAGLLTGRRATTHWASHAMLELLGAIPERARVVRDGPVITGGGVTAGIDMALSVAAELYDPETARSAQLALEYDPQPPFDAGRPDRPEADPAQVRETISATHSRREQAVRRAAERLVG</sequence>
<evidence type="ECO:0000256" key="1">
    <source>
        <dbReference type="SAM" id="MobiDB-lite"/>
    </source>
</evidence>
<dbReference type="Proteomes" id="UP000217889">
    <property type="component" value="Chromosome"/>
</dbReference>
<feature type="region of interest" description="Disordered" evidence="1">
    <location>
        <begin position="182"/>
        <end position="226"/>
    </location>
</feature>
<evidence type="ECO:0000313" key="4">
    <source>
        <dbReference type="Proteomes" id="UP000217889"/>
    </source>
</evidence>
<name>A0A291GTD1_9MICO</name>
<dbReference type="GO" id="GO:0006355">
    <property type="term" value="P:regulation of DNA-templated transcription"/>
    <property type="evidence" value="ECO:0007669"/>
    <property type="project" value="TreeGrafter"/>
</dbReference>
<accession>A0A291GTD1</accession>